<evidence type="ECO:0000256" key="3">
    <source>
        <dbReference type="ARBA" id="ARBA00023125"/>
    </source>
</evidence>
<keyword evidence="2" id="KW-0805">Transcription regulation</keyword>
<dbReference type="InterPro" id="IPR044810">
    <property type="entry name" value="WRKY_plant"/>
</dbReference>
<gene>
    <name evidence="8" type="ORF">D5086_0000310370</name>
</gene>
<proteinExistence type="predicted"/>
<dbReference type="Pfam" id="PF03106">
    <property type="entry name" value="WRKY"/>
    <property type="match status" value="1"/>
</dbReference>
<keyword evidence="3" id="KW-0238">DNA-binding</keyword>
<dbReference type="AlphaFoldDB" id="A0A4U5MBM7"/>
<evidence type="ECO:0000259" key="7">
    <source>
        <dbReference type="PROSITE" id="PS50811"/>
    </source>
</evidence>
<evidence type="ECO:0000256" key="2">
    <source>
        <dbReference type="ARBA" id="ARBA00023015"/>
    </source>
</evidence>
<dbReference type="GO" id="GO:0005634">
    <property type="term" value="C:nucleus"/>
    <property type="evidence" value="ECO:0007669"/>
    <property type="project" value="UniProtKB-SubCell"/>
</dbReference>
<dbReference type="GO" id="GO:0043565">
    <property type="term" value="F:sequence-specific DNA binding"/>
    <property type="evidence" value="ECO:0007669"/>
    <property type="project" value="InterPro"/>
</dbReference>
<accession>A0A4U5MBM7</accession>
<keyword evidence="4" id="KW-0804">Transcription</keyword>
<dbReference type="Gene3D" id="2.20.25.80">
    <property type="entry name" value="WRKY domain"/>
    <property type="match status" value="1"/>
</dbReference>
<dbReference type="PROSITE" id="PS50811">
    <property type="entry name" value="WRKY"/>
    <property type="match status" value="1"/>
</dbReference>
<feature type="region of interest" description="Disordered" evidence="6">
    <location>
        <begin position="271"/>
        <end position="292"/>
    </location>
</feature>
<comment type="subcellular location">
    <subcellularLocation>
        <location evidence="1">Nucleus</location>
    </subcellularLocation>
</comment>
<reference evidence="8" key="1">
    <citation type="submission" date="2018-10" db="EMBL/GenBank/DDBJ databases">
        <title>Population genomic analysis revealed the cold adaptation of white poplar.</title>
        <authorList>
            <person name="Liu Y.-J."/>
        </authorList>
    </citation>
    <scope>NUCLEOTIDE SEQUENCE [LARGE SCALE GENOMIC DNA]</scope>
    <source>
        <strain evidence="8">PAL-ZL1</strain>
    </source>
</reference>
<protein>
    <recommendedName>
        <fullName evidence="7">WRKY domain-containing protein</fullName>
    </recommendedName>
</protein>
<evidence type="ECO:0000256" key="1">
    <source>
        <dbReference type="ARBA" id="ARBA00004123"/>
    </source>
</evidence>
<sequence length="309" mass="34616">MEGEVNSSSWFSESEEDELVRELLDDASPFFFLPEERNQSKAASLPPRNEEAMNQLISKVYSGPTMQDIENDLSMTSRRDQPQPVSQARFSLLQKGLSKIENNRYTVKLKSCDNGVAGDGYKWRKYGQKSIKNSTHPRSYYKCTNPRCGAKKQVERSGEDPDTLVITYEGLHLHFSHPFFLSNQPQHFDPPSKKPKRTISEDEFQAHETRQPPEQGQECSTHVTSSGSLPSSSTANDYMQESDLEAMGPRGLLEDVVPFMIRNPSSYNVSSYCSSSSHRSPPTSPSSSLSWSPNLSHSCFDVGLNTSIG</sequence>
<feature type="domain" description="WRKY" evidence="7">
    <location>
        <begin position="112"/>
        <end position="177"/>
    </location>
</feature>
<organism evidence="8">
    <name type="scientific">Populus alba</name>
    <name type="common">White poplar</name>
    <dbReference type="NCBI Taxonomy" id="43335"/>
    <lineage>
        <taxon>Eukaryota</taxon>
        <taxon>Viridiplantae</taxon>
        <taxon>Streptophyta</taxon>
        <taxon>Embryophyta</taxon>
        <taxon>Tracheophyta</taxon>
        <taxon>Spermatophyta</taxon>
        <taxon>Magnoliopsida</taxon>
        <taxon>eudicotyledons</taxon>
        <taxon>Gunneridae</taxon>
        <taxon>Pentapetalae</taxon>
        <taxon>rosids</taxon>
        <taxon>fabids</taxon>
        <taxon>Malpighiales</taxon>
        <taxon>Salicaceae</taxon>
        <taxon>Saliceae</taxon>
        <taxon>Populus</taxon>
    </lineage>
</organism>
<dbReference type="PANTHER" id="PTHR31221">
    <property type="entry name" value="WRKY TRANSCRIPTION FACTOR PROTEIN 1-RELATED"/>
    <property type="match status" value="1"/>
</dbReference>
<dbReference type="STRING" id="43335.A0A4U5MBM7"/>
<dbReference type="EMBL" id="RCHU01001202">
    <property type="protein sequence ID" value="TKR66561.1"/>
    <property type="molecule type" value="Genomic_DNA"/>
</dbReference>
<evidence type="ECO:0000256" key="4">
    <source>
        <dbReference type="ARBA" id="ARBA00023163"/>
    </source>
</evidence>
<name>A0A4U5MBM7_POPAL</name>
<dbReference type="InterPro" id="IPR036576">
    <property type="entry name" value="WRKY_dom_sf"/>
</dbReference>
<dbReference type="SMART" id="SM00774">
    <property type="entry name" value="WRKY"/>
    <property type="match status" value="1"/>
</dbReference>
<dbReference type="PANTHER" id="PTHR31221:SF42">
    <property type="entry name" value="WRKY TRANSCRIPTION FACTOR 49-RELATED"/>
    <property type="match status" value="1"/>
</dbReference>
<dbReference type="InterPro" id="IPR003657">
    <property type="entry name" value="WRKY_dom"/>
</dbReference>
<dbReference type="SUPFAM" id="SSF118290">
    <property type="entry name" value="WRKY DNA-binding domain"/>
    <property type="match status" value="1"/>
</dbReference>
<evidence type="ECO:0000256" key="6">
    <source>
        <dbReference type="SAM" id="MobiDB-lite"/>
    </source>
</evidence>
<dbReference type="GO" id="GO:0003700">
    <property type="term" value="F:DNA-binding transcription factor activity"/>
    <property type="evidence" value="ECO:0007669"/>
    <property type="project" value="InterPro"/>
</dbReference>
<evidence type="ECO:0000313" key="8">
    <source>
        <dbReference type="EMBL" id="TKR66561.1"/>
    </source>
</evidence>
<comment type="caution">
    <text evidence="8">The sequence shown here is derived from an EMBL/GenBank/DDBJ whole genome shotgun (WGS) entry which is preliminary data.</text>
</comment>
<evidence type="ECO:0000256" key="5">
    <source>
        <dbReference type="ARBA" id="ARBA00023242"/>
    </source>
</evidence>
<feature type="region of interest" description="Disordered" evidence="6">
    <location>
        <begin position="205"/>
        <end position="236"/>
    </location>
</feature>
<feature type="compositionally biased region" description="Low complexity" evidence="6">
    <location>
        <begin position="220"/>
        <end position="234"/>
    </location>
</feature>
<keyword evidence="5" id="KW-0539">Nucleus</keyword>